<feature type="domain" description="Beta-lactamase class A catalytic" evidence="7">
    <location>
        <begin position="58"/>
        <end position="273"/>
    </location>
</feature>
<dbReference type="Gene3D" id="3.40.710.10">
    <property type="entry name" value="DD-peptidase/beta-lactamase superfamily"/>
    <property type="match status" value="1"/>
</dbReference>
<reference evidence="9" key="1">
    <citation type="journal article" date="2019" name="Int. J. Syst. Evol. Microbiol.">
        <title>The Global Catalogue of Microorganisms (GCM) 10K type strain sequencing project: providing services to taxonomists for standard genome sequencing and annotation.</title>
        <authorList>
            <consortium name="The Broad Institute Genomics Platform"/>
            <consortium name="The Broad Institute Genome Sequencing Center for Infectious Disease"/>
            <person name="Wu L."/>
            <person name="Ma J."/>
        </authorList>
    </citation>
    <scope>NUCLEOTIDE SEQUENCE [LARGE SCALE GENOMIC DNA]</scope>
    <source>
        <strain evidence="9">TBRC 1826</strain>
    </source>
</reference>
<dbReference type="RefSeq" id="WP_378534631.1">
    <property type="nucleotide sequence ID" value="NZ_JBHSBH010000010.1"/>
</dbReference>
<feature type="signal peptide" evidence="6">
    <location>
        <begin position="1"/>
        <end position="30"/>
    </location>
</feature>
<dbReference type="InterPro" id="IPR045155">
    <property type="entry name" value="Beta-lactam_cat"/>
</dbReference>
<dbReference type="PANTHER" id="PTHR35333">
    <property type="entry name" value="BETA-LACTAMASE"/>
    <property type="match status" value="1"/>
</dbReference>
<dbReference type="Pfam" id="PF13354">
    <property type="entry name" value="Beta-lactamase2"/>
    <property type="match status" value="1"/>
</dbReference>
<dbReference type="PRINTS" id="PR00118">
    <property type="entry name" value="BLACTAMASEA"/>
</dbReference>
<dbReference type="PROSITE" id="PS00146">
    <property type="entry name" value="BETA_LACTAMASE_A"/>
    <property type="match status" value="1"/>
</dbReference>
<evidence type="ECO:0000313" key="8">
    <source>
        <dbReference type="EMBL" id="MFC3997581.1"/>
    </source>
</evidence>
<protein>
    <recommendedName>
        <fullName evidence="2 5">Beta-lactamase</fullName>
        <ecNumber evidence="2 5">3.5.2.6</ecNumber>
    </recommendedName>
</protein>
<comment type="catalytic activity">
    <reaction evidence="5">
        <text>a beta-lactam + H2O = a substituted beta-amino acid</text>
        <dbReference type="Rhea" id="RHEA:20401"/>
        <dbReference type="ChEBI" id="CHEBI:15377"/>
        <dbReference type="ChEBI" id="CHEBI:35627"/>
        <dbReference type="ChEBI" id="CHEBI:140347"/>
        <dbReference type="EC" id="3.5.2.6"/>
    </reaction>
</comment>
<dbReference type="GO" id="GO:0008800">
    <property type="term" value="F:beta-lactamase activity"/>
    <property type="evidence" value="ECO:0007669"/>
    <property type="project" value="UniProtKB-EC"/>
</dbReference>
<evidence type="ECO:0000256" key="1">
    <source>
        <dbReference type="ARBA" id="ARBA00009009"/>
    </source>
</evidence>
<evidence type="ECO:0000313" key="9">
    <source>
        <dbReference type="Proteomes" id="UP001595847"/>
    </source>
</evidence>
<keyword evidence="6" id="KW-0732">Signal</keyword>
<proteinExistence type="inferred from homology"/>
<accession>A0ABV8FN92</accession>
<evidence type="ECO:0000256" key="3">
    <source>
        <dbReference type="ARBA" id="ARBA00022801"/>
    </source>
</evidence>
<sequence length="299" mass="31498">MHVPFTRRAGIAAVAALTLAPLAACSAAQTATPASQETTASPDAEFERLEEEFDARLGVYAVDTGSEEDVAYNADERFAYASTFKALAAGAVLEQNSLEEMEEVVTYTEEDLVDYSPITEEHVDTGMTLMELCDAAVRYSDNTAANLLFEELGGPAGLGAALAGIGDEVTHVDRIEPELNEATPGDIRDTSSPRAMATSLGAYTLGDVLPEDKSAILVDLLKRNTTGDALIRAGVPEGWVVGDKTGAGHYGGRNDIAVIWPPEGDPILMAVMTSRNEQDAEYQDALVAEAAAVAVAELG</sequence>
<evidence type="ECO:0000256" key="5">
    <source>
        <dbReference type="RuleBase" id="RU361140"/>
    </source>
</evidence>
<dbReference type="EMBL" id="JBHSBH010000010">
    <property type="protein sequence ID" value="MFC3997581.1"/>
    <property type="molecule type" value="Genomic_DNA"/>
</dbReference>
<gene>
    <name evidence="8" type="primary">bla</name>
    <name evidence="8" type="ORF">ACFOVU_16730</name>
</gene>
<organism evidence="8 9">
    <name type="scientific">Nocardiopsis sediminis</name>
    <dbReference type="NCBI Taxonomy" id="1778267"/>
    <lineage>
        <taxon>Bacteria</taxon>
        <taxon>Bacillati</taxon>
        <taxon>Actinomycetota</taxon>
        <taxon>Actinomycetes</taxon>
        <taxon>Streptosporangiales</taxon>
        <taxon>Nocardiopsidaceae</taxon>
        <taxon>Nocardiopsis</taxon>
    </lineage>
</organism>
<evidence type="ECO:0000256" key="4">
    <source>
        <dbReference type="ARBA" id="ARBA00023251"/>
    </source>
</evidence>
<feature type="chain" id="PRO_5046831158" description="Beta-lactamase" evidence="6">
    <location>
        <begin position="31"/>
        <end position="299"/>
    </location>
</feature>
<dbReference type="InterPro" id="IPR023650">
    <property type="entry name" value="Beta-lactam_class-A_AS"/>
</dbReference>
<comment type="similarity">
    <text evidence="1 5">Belongs to the class-A beta-lactamase family.</text>
</comment>
<keyword evidence="9" id="KW-1185">Reference proteome</keyword>
<comment type="caution">
    <text evidence="8">The sequence shown here is derived from an EMBL/GenBank/DDBJ whole genome shotgun (WGS) entry which is preliminary data.</text>
</comment>
<dbReference type="InterPro" id="IPR000871">
    <property type="entry name" value="Beta-lactam_class-A"/>
</dbReference>
<dbReference type="SUPFAM" id="SSF56601">
    <property type="entry name" value="beta-lactamase/transpeptidase-like"/>
    <property type="match status" value="1"/>
</dbReference>
<dbReference type="NCBIfam" id="NF033103">
    <property type="entry name" value="bla_class_A"/>
    <property type="match status" value="1"/>
</dbReference>
<evidence type="ECO:0000259" key="7">
    <source>
        <dbReference type="Pfam" id="PF13354"/>
    </source>
</evidence>
<keyword evidence="4 5" id="KW-0046">Antibiotic resistance</keyword>
<dbReference type="InterPro" id="IPR012338">
    <property type="entry name" value="Beta-lactam/transpept-like"/>
</dbReference>
<dbReference type="PANTHER" id="PTHR35333:SF3">
    <property type="entry name" value="BETA-LACTAMASE-TYPE TRANSPEPTIDASE FOLD CONTAINING PROTEIN"/>
    <property type="match status" value="1"/>
</dbReference>
<name>A0ABV8FN92_9ACTN</name>
<dbReference type="Proteomes" id="UP001595847">
    <property type="component" value="Unassembled WGS sequence"/>
</dbReference>
<keyword evidence="3 5" id="KW-0378">Hydrolase</keyword>
<evidence type="ECO:0000256" key="6">
    <source>
        <dbReference type="SAM" id="SignalP"/>
    </source>
</evidence>
<evidence type="ECO:0000256" key="2">
    <source>
        <dbReference type="ARBA" id="ARBA00012865"/>
    </source>
</evidence>
<dbReference type="EC" id="3.5.2.6" evidence="2 5"/>